<organism evidence="7 8">
    <name type="scientific">Ganoderma sinense ZZ0214-1</name>
    <dbReference type="NCBI Taxonomy" id="1077348"/>
    <lineage>
        <taxon>Eukaryota</taxon>
        <taxon>Fungi</taxon>
        <taxon>Dikarya</taxon>
        <taxon>Basidiomycota</taxon>
        <taxon>Agaricomycotina</taxon>
        <taxon>Agaricomycetes</taxon>
        <taxon>Polyporales</taxon>
        <taxon>Polyporaceae</taxon>
        <taxon>Ganoderma</taxon>
    </lineage>
</organism>
<evidence type="ECO:0000256" key="5">
    <source>
        <dbReference type="ARBA" id="ARBA00023002"/>
    </source>
</evidence>
<keyword evidence="4" id="KW-0274">FAD</keyword>
<gene>
    <name evidence="7" type="ORF">GSI_15570</name>
</gene>
<evidence type="ECO:0000256" key="4">
    <source>
        <dbReference type="ARBA" id="ARBA00022827"/>
    </source>
</evidence>
<comment type="cofactor">
    <cofactor evidence="1">
        <name>FAD</name>
        <dbReference type="ChEBI" id="CHEBI:57692"/>
    </cofactor>
</comment>
<dbReference type="InterPro" id="IPR016167">
    <property type="entry name" value="FAD-bd_PCMH_sub1"/>
</dbReference>
<dbReference type="InterPro" id="IPR006094">
    <property type="entry name" value="Oxid_FAD_bind_N"/>
</dbReference>
<dbReference type="InterPro" id="IPR016166">
    <property type="entry name" value="FAD-bd_PCMH"/>
</dbReference>
<dbReference type="Proteomes" id="UP000230002">
    <property type="component" value="Unassembled WGS sequence"/>
</dbReference>
<evidence type="ECO:0000256" key="3">
    <source>
        <dbReference type="ARBA" id="ARBA00022630"/>
    </source>
</evidence>
<dbReference type="Gene3D" id="3.30.43.10">
    <property type="entry name" value="Uridine Diphospho-n-acetylenolpyruvylglucosamine Reductase, domain 2"/>
    <property type="match status" value="1"/>
</dbReference>
<dbReference type="InterPro" id="IPR050416">
    <property type="entry name" value="FAD-linked_Oxidoreductase"/>
</dbReference>
<dbReference type="PANTHER" id="PTHR42973">
    <property type="entry name" value="BINDING OXIDOREDUCTASE, PUTATIVE (AFU_ORTHOLOGUE AFUA_1G17690)-RELATED"/>
    <property type="match status" value="1"/>
</dbReference>
<dbReference type="InterPro" id="IPR036318">
    <property type="entry name" value="FAD-bd_PCMH-like_sf"/>
</dbReference>
<reference evidence="7 8" key="1">
    <citation type="journal article" date="2015" name="Sci. Rep.">
        <title>Chromosome-level genome map provides insights into diverse defense mechanisms in the medicinal fungus Ganoderma sinense.</title>
        <authorList>
            <person name="Zhu Y."/>
            <person name="Xu J."/>
            <person name="Sun C."/>
            <person name="Zhou S."/>
            <person name="Xu H."/>
            <person name="Nelson D.R."/>
            <person name="Qian J."/>
            <person name="Song J."/>
            <person name="Luo H."/>
            <person name="Xiang L."/>
            <person name="Li Y."/>
            <person name="Xu Z."/>
            <person name="Ji A."/>
            <person name="Wang L."/>
            <person name="Lu S."/>
            <person name="Hayward A."/>
            <person name="Sun W."/>
            <person name="Li X."/>
            <person name="Schwartz D.C."/>
            <person name="Wang Y."/>
            <person name="Chen S."/>
        </authorList>
    </citation>
    <scope>NUCLEOTIDE SEQUENCE [LARGE SCALE GENOMIC DNA]</scope>
    <source>
        <strain evidence="7 8">ZZ0214-1</strain>
    </source>
</reference>
<dbReference type="PROSITE" id="PS51387">
    <property type="entry name" value="FAD_PCMH"/>
    <property type="match status" value="1"/>
</dbReference>
<evidence type="ECO:0000259" key="6">
    <source>
        <dbReference type="PROSITE" id="PS51387"/>
    </source>
</evidence>
<dbReference type="GO" id="GO:0071949">
    <property type="term" value="F:FAD binding"/>
    <property type="evidence" value="ECO:0007669"/>
    <property type="project" value="InterPro"/>
</dbReference>
<feature type="domain" description="FAD-binding PCMH-type" evidence="6">
    <location>
        <begin position="95"/>
        <end position="274"/>
    </location>
</feature>
<keyword evidence="3" id="KW-0285">Flavoprotein</keyword>
<comment type="caution">
    <text evidence="7">The sequence shown here is derived from an EMBL/GenBank/DDBJ whole genome shotgun (WGS) entry which is preliminary data.</text>
</comment>
<dbReference type="AlphaFoldDB" id="A0A2G8RMY8"/>
<proteinExistence type="inferred from homology"/>
<name>A0A2G8RMY8_9APHY</name>
<evidence type="ECO:0000313" key="7">
    <source>
        <dbReference type="EMBL" id="PIL22874.1"/>
    </source>
</evidence>
<dbReference type="EMBL" id="AYKW01000069">
    <property type="protein sequence ID" value="PIL22874.1"/>
    <property type="molecule type" value="Genomic_DNA"/>
</dbReference>
<evidence type="ECO:0000256" key="2">
    <source>
        <dbReference type="ARBA" id="ARBA00005466"/>
    </source>
</evidence>
<dbReference type="Pfam" id="PF01565">
    <property type="entry name" value="FAD_binding_4"/>
    <property type="match status" value="1"/>
</dbReference>
<keyword evidence="8" id="KW-1185">Reference proteome</keyword>
<protein>
    <recommendedName>
        <fullName evidence="6">FAD-binding PCMH-type domain-containing protein</fullName>
    </recommendedName>
</protein>
<keyword evidence="5" id="KW-0560">Oxidoreductase</keyword>
<sequence>MWFPGATASRSHNGVVADFALYADPVINTIRGRASLSFTHTGSGNLKYNLDFDLVPRQYNSSASLIPCLTKAGLNPVTPSSPSYQNDTLPLNLRLIYQPAALVYPNTTEDVSKAVRCGVANDVKVTARSGGHSYASFSTGGEDGHLIISLDNLNNMTLSGDYVTVGTGSKLGPLYWYLWENGQRAAAFGTCPSVGVAGHLHGGFGFSSLRWGLFLDQVVEMEVALRGAPPSFGIITKLKVLTHPAPTHATTFAYTYTWSTPEIASSAFQIFQNFTVETDLPSTLGLQVRYTDASPVPTFSLNGAYYGDDGIAGLNKTIQPLWDSLAALNDSKPSVDILEDLNWIQHVVYEAALNATLDPEATLTETAEFHAPFYSNSLFYPADKLLTETSTLSFTQYTYNGTSSDVSWYVLWDIFGGKRSAISAVPQDATAYNARDMFMNLQASDPASSSHRSGAHEGILGYSPTLPYPSDGVPFVTGILKSVTDLMPDGRFMGYPNYVDSQLGRNEAHAWYYPTHIEKLQQIMKKVNPGAVFDYPQGFYPA</sequence>
<dbReference type="PROSITE" id="PS00862">
    <property type="entry name" value="OX2_COVAL_FAD"/>
    <property type="match status" value="1"/>
</dbReference>
<dbReference type="GO" id="GO:0016491">
    <property type="term" value="F:oxidoreductase activity"/>
    <property type="evidence" value="ECO:0007669"/>
    <property type="project" value="UniProtKB-KW"/>
</dbReference>
<dbReference type="Gene3D" id="3.30.465.10">
    <property type="match status" value="1"/>
</dbReference>
<dbReference type="InterPro" id="IPR016169">
    <property type="entry name" value="FAD-bd_PCMH_sub2"/>
</dbReference>
<comment type="similarity">
    <text evidence="2">Belongs to the oxygen-dependent FAD-linked oxidoreductase family.</text>
</comment>
<accession>A0A2G8RMY8</accession>
<evidence type="ECO:0000313" key="8">
    <source>
        <dbReference type="Proteomes" id="UP000230002"/>
    </source>
</evidence>
<dbReference type="OrthoDB" id="415825at2759"/>
<dbReference type="Gene3D" id="3.40.462.20">
    <property type="match status" value="1"/>
</dbReference>
<dbReference type="InterPro" id="IPR006093">
    <property type="entry name" value="Oxy_OxRdtase_FAD_BS"/>
</dbReference>
<dbReference type="PANTHER" id="PTHR42973:SF39">
    <property type="entry name" value="FAD-BINDING PCMH-TYPE DOMAIN-CONTAINING PROTEIN"/>
    <property type="match status" value="1"/>
</dbReference>
<dbReference type="STRING" id="1077348.A0A2G8RMY8"/>
<dbReference type="SUPFAM" id="SSF56176">
    <property type="entry name" value="FAD-binding/transporter-associated domain-like"/>
    <property type="match status" value="1"/>
</dbReference>
<evidence type="ECO:0000256" key="1">
    <source>
        <dbReference type="ARBA" id="ARBA00001974"/>
    </source>
</evidence>